<evidence type="ECO:0000256" key="2">
    <source>
        <dbReference type="ARBA" id="ARBA00001946"/>
    </source>
</evidence>
<organism evidence="12 13">
    <name type="scientific">Tigriopus californicus</name>
    <name type="common">Marine copepod</name>
    <dbReference type="NCBI Taxonomy" id="6832"/>
    <lineage>
        <taxon>Eukaryota</taxon>
        <taxon>Metazoa</taxon>
        <taxon>Ecdysozoa</taxon>
        <taxon>Arthropoda</taxon>
        <taxon>Crustacea</taxon>
        <taxon>Multicrustacea</taxon>
        <taxon>Hexanauplia</taxon>
        <taxon>Copepoda</taxon>
        <taxon>Harpacticoida</taxon>
        <taxon>Harpacticidae</taxon>
        <taxon>Tigriopus</taxon>
    </lineage>
</organism>
<dbReference type="PROSITE" id="PS01032">
    <property type="entry name" value="PPM_1"/>
    <property type="match status" value="1"/>
</dbReference>
<comment type="caution">
    <text evidence="12">The sequence shown here is derived from an EMBL/GenBank/DDBJ whole genome shotgun (WGS) entry which is preliminary data.</text>
</comment>
<dbReference type="CDD" id="cd00143">
    <property type="entry name" value="PP2Cc"/>
    <property type="match status" value="1"/>
</dbReference>
<accession>A0A553NCW9</accession>
<dbReference type="FunFam" id="3.60.40.10:FF:000016">
    <property type="entry name" value="Protein phosphatase 2C"/>
    <property type="match status" value="1"/>
</dbReference>
<dbReference type="InterPro" id="IPR001932">
    <property type="entry name" value="PPM-type_phosphatase-like_dom"/>
</dbReference>
<keyword evidence="7 9" id="KW-0904">Protein phosphatase</keyword>
<dbReference type="InterPro" id="IPR000222">
    <property type="entry name" value="PP2C_BS"/>
</dbReference>
<evidence type="ECO:0000256" key="3">
    <source>
        <dbReference type="ARBA" id="ARBA00006702"/>
    </source>
</evidence>
<feature type="compositionally biased region" description="Low complexity" evidence="10">
    <location>
        <begin position="374"/>
        <end position="392"/>
    </location>
</feature>
<evidence type="ECO:0000256" key="1">
    <source>
        <dbReference type="ARBA" id="ARBA00001936"/>
    </source>
</evidence>
<sequence length="437" mass="47433">MKSSSIRTSWKKRFWKCQHFLMERLSLLSLVQRVKTMGQTLSEPITAKESASLQSSRVKVGSSSMQGWRISMEDAHTHILQLTEDKDAMFFGVYDGHGGGKIAAYVSKHLHKIILKQPEYQKGDIETAIAKGFLECDETMRTEESLKDEMSGSTAITALVRDNKVFINNVGDSRCIAGVSGKALALSVDHKPQDEKEHQRIVNAGGFVEFNRVNGNLALSRALGDFAFKTNTTLPAEEQVVSSCPDIVVREIGDDWDFILLACDGIWDVLTNQDVADFVIKRIGEGKEPEVICEELMTKCLAPDSTMGGLGCDNMTVILVCLLQDKPYQRLVDKCAKLAANLASERNQEEGDQLNGSGENGTDPKTTNGHAIDSPVSSTPSSFSSSATSPSSIQGNDEGEGAESQDKRSKLEPMAAKTTTSPTSSDTQATVEPGADG</sequence>
<dbReference type="GO" id="GO:0004722">
    <property type="term" value="F:protein serine/threonine phosphatase activity"/>
    <property type="evidence" value="ECO:0007669"/>
    <property type="project" value="UniProtKB-EC"/>
</dbReference>
<dbReference type="InterPro" id="IPR015655">
    <property type="entry name" value="PP2C"/>
</dbReference>
<keyword evidence="6 9" id="KW-0378">Hydrolase</keyword>
<evidence type="ECO:0000256" key="8">
    <source>
        <dbReference type="ARBA" id="ARBA00023211"/>
    </source>
</evidence>
<dbReference type="Proteomes" id="UP000318571">
    <property type="component" value="Chromosome 10"/>
</dbReference>
<feature type="region of interest" description="Disordered" evidence="10">
    <location>
        <begin position="345"/>
        <end position="437"/>
    </location>
</feature>
<evidence type="ECO:0000313" key="12">
    <source>
        <dbReference type="EMBL" id="TRY63296.1"/>
    </source>
</evidence>
<evidence type="ECO:0000256" key="7">
    <source>
        <dbReference type="ARBA" id="ARBA00022912"/>
    </source>
</evidence>
<dbReference type="PANTHER" id="PTHR13832:SF565">
    <property type="entry name" value="AT28366P-RELATED"/>
    <property type="match status" value="1"/>
</dbReference>
<comment type="cofactor">
    <cofactor evidence="2">
        <name>Mg(2+)</name>
        <dbReference type="ChEBI" id="CHEBI:18420"/>
    </cofactor>
</comment>
<dbReference type="GO" id="GO:0046872">
    <property type="term" value="F:metal ion binding"/>
    <property type="evidence" value="ECO:0007669"/>
    <property type="project" value="UniProtKB-KW"/>
</dbReference>
<gene>
    <name evidence="12" type="ORF">TCAL_04294</name>
</gene>
<feature type="compositionally biased region" description="Polar residues" evidence="10">
    <location>
        <begin position="417"/>
        <end position="430"/>
    </location>
</feature>
<dbReference type="Pfam" id="PF00481">
    <property type="entry name" value="PP2C"/>
    <property type="match status" value="1"/>
</dbReference>
<comment type="similarity">
    <text evidence="3 9">Belongs to the PP2C family.</text>
</comment>
<proteinExistence type="inferred from homology"/>
<dbReference type="OMA" id="CLLHDRP"/>
<dbReference type="Gene3D" id="3.60.40.10">
    <property type="entry name" value="PPM-type phosphatase domain"/>
    <property type="match status" value="1"/>
</dbReference>
<keyword evidence="13" id="KW-1185">Reference proteome</keyword>
<keyword evidence="8" id="KW-0464">Manganese</keyword>
<dbReference type="InterPro" id="IPR036457">
    <property type="entry name" value="PPM-type-like_dom_sf"/>
</dbReference>
<dbReference type="PANTHER" id="PTHR13832">
    <property type="entry name" value="PROTEIN PHOSPHATASE 2C"/>
    <property type="match status" value="1"/>
</dbReference>
<dbReference type="STRING" id="6832.A0A553NCW9"/>
<dbReference type="SUPFAM" id="SSF81606">
    <property type="entry name" value="PP2C-like"/>
    <property type="match status" value="1"/>
</dbReference>
<evidence type="ECO:0000256" key="4">
    <source>
        <dbReference type="ARBA" id="ARBA00013081"/>
    </source>
</evidence>
<dbReference type="AlphaFoldDB" id="A0A553NCW9"/>
<evidence type="ECO:0000256" key="9">
    <source>
        <dbReference type="RuleBase" id="RU003465"/>
    </source>
</evidence>
<feature type="domain" description="PPM-type phosphatase" evidence="11">
    <location>
        <begin position="59"/>
        <end position="322"/>
    </location>
</feature>
<dbReference type="SMART" id="SM00332">
    <property type="entry name" value="PP2Cc"/>
    <property type="match status" value="1"/>
</dbReference>
<keyword evidence="5" id="KW-0479">Metal-binding</keyword>
<dbReference type="PROSITE" id="PS51746">
    <property type="entry name" value="PPM_2"/>
    <property type="match status" value="1"/>
</dbReference>
<reference evidence="12 13" key="1">
    <citation type="journal article" date="2018" name="Nat. Ecol. Evol.">
        <title>Genomic signatures of mitonuclear coevolution across populations of Tigriopus californicus.</title>
        <authorList>
            <person name="Barreto F.S."/>
            <person name="Watson E.T."/>
            <person name="Lima T.G."/>
            <person name="Willett C.S."/>
            <person name="Edmands S."/>
            <person name="Li W."/>
            <person name="Burton R.S."/>
        </authorList>
    </citation>
    <scope>NUCLEOTIDE SEQUENCE [LARGE SCALE GENOMIC DNA]</scope>
    <source>
        <strain evidence="12 13">San Diego</strain>
    </source>
</reference>
<evidence type="ECO:0000256" key="5">
    <source>
        <dbReference type="ARBA" id="ARBA00022723"/>
    </source>
</evidence>
<protein>
    <recommendedName>
        <fullName evidence="4">protein-serine/threonine phosphatase</fullName>
        <ecNumber evidence="4">3.1.3.16</ecNumber>
    </recommendedName>
</protein>
<evidence type="ECO:0000256" key="10">
    <source>
        <dbReference type="SAM" id="MobiDB-lite"/>
    </source>
</evidence>
<evidence type="ECO:0000256" key="6">
    <source>
        <dbReference type="ARBA" id="ARBA00022801"/>
    </source>
</evidence>
<name>A0A553NCW9_TIGCA</name>
<dbReference type="EC" id="3.1.3.16" evidence="4"/>
<evidence type="ECO:0000259" key="11">
    <source>
        <dbReference type="PROSITE" id="PS51746"/>
    </source>
</evidence>
<comment type="cofactor">
    <cofactor evidence="1">
        <name>Mn(2+)</name>
        <dbReference type="ChEBI" id="CHEBI:29035"/>
    </cofactor>
</comment>
<dbReference type="EMBL" id="VCGU01000458">
    <property type="protein sequence ID" value="TRY63296.1"/>
    <property type="molecule type" value="Genomic_DNA"/>
</dbReference>
<evidence type="ECO:0000313" key="13">
    <source>
        <dbReference type="Proteomes" id="UP000318571"/>
    </source>
</evidence>